<dbReference type="AlphaFoldDB" id="A0A1M6H498"/>
<proteinExistence type="predicted"/>
<accession>A0A1M6H498</accession>
<sequence>MMKIRDLPKEAKLQILKKINSGEMKVKEGIFLENGAENGMIVITHNEKYYSDNSLKHELSQEFINSYPGGIVFMPCNNRK</sequence>
<dbReference type="EMBL" id="FQZE01000012">
    <property type="protein sequence ID" value="SHJ16952.1"/>
    <property type="molecule type" value="Genomic_DNA"/>
</dbReference>
<organism evidence="1 2">
    <name type="scientific">Tangfeifania diversioriginum</name>
    <dbReference type="NCBI Taxonomy" id="1168035"/>
    <lineage>
        <taxon>Bacteria</taxon>
        <taxon>Pseudomonadati</taxon>
        <taxon>Bacteroidota</taxon>
        <taxon>Bacteroidia</taxon>
        <taxon>Marinilabiliales</taxon>
        <taxon>Prolixibacteraceae</taxon>
        <taxon>Tangfeifania</taxon>
    </lineage>
</organism>
<protein>
    <submittedName>
        <fullName evidence="1">Uncharacterized protein</fullName>
    </submittedName>
</protein>
<evidence type="ECO:0000313" key="1">
    <source>
        <dbReference type="EMBL" id="SHJ16952.1"/>
    </source>
</evidence>
<evidence type="ECO:0000313" key="2">
    <source>
        <dbReference type="Proteomes" id="UP000184050"/>
    </source>
</evidence>
<dbReference type="Proteomes" id="UP000184050">
    <property type="component" value="Unassembled WGS sequence"/>
</dbReference>
<name>A0A1M6H498_9BACT</name>
<dbReference type="RefSeq" id="WP_073168784.1">
    <property type="nucleotide sequence ID" value="NZ_FQZE01000012.1"/>
</dbReference>
<gene>
    <name evidence="1" type="ORF">SAMN05444280_11276</name>
</gene>
<keyword evidence="2" id="KW-1185">Reference proteome</keyword>
<dbReference type="STRING" id="1168035.SAMN05444280_11276"/>
<reference evidence="1 2" key="1">
    <citation type="submission" date="2016-11" db="EMBL/GenBank/DDBJ databases">
        <authorList>
            <person name="Jaros S."/>
            <person name="Januszkiewicz K."/>
            <person name="Wedrychowicz H."/>
        </authorList>
    </citation>
    <scope>NUCLEOTIDE SEQUENCE [LARGE SCALE GENOMIC DNA]</scope>
    <source>
        <strain evidence="1 2">DSM 27063</strain>
    </source>
</reference>